<sequence length="181" mass="19145">MFCHKKRFSFVGKCASLAVLAAILCAPAAGAQTAAVTGPAQAGTPALSAQQMTTMRRDMDTALHYKLAPDVLPRLTAALKAIHAAHIQPPGHVGMSLDEQIGMVNKVPGLDPILKTNGFSAHDFVMSLTCVGLTGSLMNVPQTQQTAQMPTPEPQNVALLKAKPDELQALISVLREEQTPQ</sequence>
<dbReference type="KEGG" id="aot:AcetOri_orf02118"/>
<accession>A0A2Z5ZGK6</accession>
<feature type="chain" id="PRO_5030062450" evidence="1">
    <location>
        <begin position="32"/>
        <end position="181"/>
    </location>
</feature>
<reference evidence="2 3" key="1">
    <citation type="submission" date="2018-02" db="EMBL/GenBank/DDBJ databases">
        <title>Acetobacter orientalis genome.</title>
        <authorList>
            <person name="Nakashima N."/>
            <person name="Tamura T."/>
        </authorList>
    </citation>
    <scope>NUCLEOTIDE SEQUENCE [LARGE SCALE GENOMIC DNA]</scope>
    <source>
        <strain evidence="2 3">FAN1</strain>
    </source>
</reference>
<dbReference type="EMBL" id="AP018515">
    <property type="protein sequence ID" value="BBC79760.1"/>
    <property type="molecule type" value="Genomic_DNA"/>
</dbReference>
<gene>
    <name evidence="2" type="ORF">AcetOrient_orf02118</name>
</gene>
<feature type="signal peptide" evidence="1">
    <location>
        <begin position="1"/>
        <end position="31"/>
    </location>
</feature>
<evidence type="ECO:0000313" key="3">
    <source>
        <dbReference type="Proteomes" id="UP000270034"/>
    </source>
</evidence>
<keyword evidence="1" id="KW-0732">Signal</keyword>
<evidence type="ECO:0000313" key="2">
    <source>
        <dbReference type="EMBL" id="BBC79760.1"/>
    </source>
</evidence>
<dbReference type="RefSeq" id="WP_048841382.1">
    <property type="nucleotide sequence ID" value="NZ_BAMX01000019.1"/>
</dbReference>
<proteinExistence type="predicted"/>
<dbReference type="GeneID" id="76204477"/>
<evidence type="ECO:0000256" key="1">
    <source>
        <dbReference type="SAM" id="SignalP"/>
    </source>
</evidence>
<organism evidence="2 3">
    <name type="scientific">Acetobacter orientalis</name>
    <dbReference type="NCBI Taxonomy" id="146474"/>
    <lineage>
        <taxon>Bacteria</taxon>
        <taxon>Pseudomonadati</taxon>
        <taxon>Pseudomonadota</taxon>
        <taxon>Alphaproteobacteria</taxon>
        <taxon>Acetobacterales</taxon>
        <taxon>Acetobacteraceae</taxon>
        <taxon>Acetobacter</taxon>
    </lineage>
</organism>
<dbReference type="Proteomes" id="UP000270034">
    <property type="component" value="Chromosome"/>
</dbReference>
<name>A0A2Z5ZGK6_9PROT</name>
<dbReference type="AlphaFoldDB" id="A0A2Z5ZGK6"/>
<protein>
    <submittedName>
        <fullName evidence="2">Uncharacterized protein</fullName>
    </submittedName>
</protein>